<keyword evidence="2" id="KW-1133">Transmembrane helix</keyword>
<dbReference type="Pfam" id="PF05024">
    <property type="entry name" value="Gpi1"/>
    <property type="match status" value="1"/>
</dbReference>
<dbReference type="AlphaFoldDB" id="A0A1B9GED6"/>
<evidence type="ECO:0008006" key="6">
    <source>
        <dbReference type="Google" id="ProtNLM"/>
    </source>
</evidence>
<keyword evidence="2" id="KW-0472">Membrane</keyword>
<dbReference type="EMBL" id="KI894018">
    <property type="protein sequence ID" value="OCF29432.1"/>
    <property type="molecule type" value="Genomic_DNA"/>
</dbReference>
<dbReference type="OrthoDB" id="70250at2759"/>
<evidence type="ECO:0000256" key="2">
    <source>
        <dbReference type="SAM" id="Phobius"/>
    </source>
</evidence>
<proteinExistence type="predicted"/>
<dbReference type="GeneID" id="30205336"/>
<feature type="transmembrane region" description="Helical" evidence="2">
    <location>
        <begin position="432"/>
        <end position="459"/>
    </location>
</feature>
<dbReference type="VEuPathDB" id="FungiDB:I302_00937"/>
<sequence length="541" mass="61008">MRVFWPSTGLESDEGVVVGCRLDDTLCVVGIVDRWRDTDGTRFERLISTEPGPKIQILGYTQPAISRIDTPKSDISFWLDKNGIPISCSQPVQVILYTPPDPARLRYLRTSPAFKGHRNEEMAIQDGYGIAVTSSSGRKGMNEIIDLINHTKIVQRELSGMLRGPSKDDPTTDRADTHEGSSSDTILNGPKRILLPLGMCAQTLCAISSYITSIGSLRSFSSTIDQISLRLSQGLQGPERFMSTRQVGVGIEVRSERYIRFWNTVWLIFNDVILGYTARQFILLYSPLIQRIIIHATTRYLVEVPIIMLRWLNDWPVGLKLNTPLSQFFCTGLGLIIQKWGDIVIPHLERLLPSLTQLFALSSLGGLTFTLSLLRDTLTILTSHLHLCHVLMRYIFDWQLESLGGLWNLFRGKRWNVLRKRTDSYEYDVDQLFLGTLLFTVSAFLFPTVLTYFGLFALIRLGVKAFQRLLISGISALNAFPLFELMLRIKEPSRLPAGVHMKLVSMKNAEGMQKGEGRVAITHVLELKSSPKSIFDILFPS</sequence>
<name>A0A1B9GED6_9TREE</name>
<evidence type="ECO:0000313" key="5">
    <source>
        <dbReference type="Proteomes" id="UP000092730"/>
    </source>
</evidence>
<dbReference type="STRING" id="1296100.A0A1B9GED6"/>
<evidence type="ECO:0000313" key="3">
    <source>
        <dbReference type="EMBL" id="OCF29432.1"/>
    </source>
</evidence>
<dbReference type="Proteomes" id="UP000092730">
    <property type="component" value="Chromosome 1"/>
</dbReference>
<evidence type="ECO:0000256" key="1">
    <source>
        <dbReference type="SAM" id="MobiDB-lite"/>
    </source>
</evidence>
<evidence type="ECO:0000313" key="4">
    <source>
        <dbReference type="EMBL" id="WVW80270.1"/>
    </source>
</evidence>
<dbReference type="RefSeq" id="XP_019050502.1">
    <property type="nucleotide sequence ID" value="XM_019187624.1"/>
</dbReference>
<dbReference type="PANTHER" id="PTHR21329">
    <property type="entry name" value="PHOSPHATIDYLINOSITOL N-ACETYLGLUCOSAMINYLTRANSFERASE SUBUNIT Q-RELATED"/>
    <property type="match status" value="1"/>
</dbReference>
<reference evidence="3" key="3">
    <citation type="submission" date="2014-01" db="EMBL/GenBank/DDBJ databases">
        <title>Evolution of pathogenesis and genome organization in the Tremellales.</title>
        <authorList>
            <person name="Cuomo C."/>
            <person name="Litvintseva A."/>
            <person name="Heitman J."/>
            <person name="Chen Y."/>
            <person name="Sun S."/>
            <person name="Springer D."/>
            <person name="Dromer F."/>
            <person name="Young S."/>
            <person name="Zeng Q."/>
            <person name="Chapman S."/>
            <person name="Gujja S."/>
            <person name="Saif S."/>
            <person name="Birren B."/>
        </authorList>
    </citation>
    <scope>NUCLEOTIDE SEQUENCE</scope>
    <source>
        <strain evidence="3">CBS 10118</strain>
    </source>
</reference>
<dbReference type="InterPro" id="IPR007720">
    <property type="entry name" value="PigQ/GPI1"/>
</dbReference>
<keyword evidence="5" id="KW-1185">Reference proteome</keyword>
<dbReference type="GO" id="GO:0005783">
    <property type="term" value="C:endoplasmic reticulum"/>
    <property type="evidence" value="ECO:0007669"/>
    <property type="project" value="TreeGrafter"/>
</dbReference>
<reference evidence="4" key="4">
    <citation type="submission" date="2024-02" db="EMBL/GenBank/DDBJ databases">
        <title>Comparative genomics of Cryptococcus and Kwoniella reveals pathogenesis evolution and contrasting modes of karyotype evolution via chromosome fusion or intercentromeric recombination.</title>
        <authorList>
            <person name="Coelho M.A."/>
            <person name="David-Palma M."/>
            <person name="Shea T."/>
            <person name="Bowers K."/>
            <person name="McGinley-Smith S."/>
            <person name="Mohammad A.W."/>
            <person name="Gnirke A."/>
            <person name="Yurkov A.M."/>
            <person name="Nowrousian M."/>
            <person name="Sun S."/>
            <person name="Cuomo C.A."/>
            <person name="Heitman J."/>
        </authorList>
    </citation>
    <scope>NUCLEOTIDE SEQUENCE</scope>
    <source>
        <strain evidence="4">CBS 10118</strain>
    </source>
</reference>
<feature type="region of interest" description="Disordered" evidence="1">
    <location>
        <begin position="159"/>
        <end position="183"/>
    </location>
</feature>
<dbReference type="GO" id="GO:0006506">
    <property type="term" value="P:GPI anchor biosynthetic process"/>
    <property type="evidence" value="ECO:0007669"/>
    <property type="project" value="InterPro"/>
</dbReference>
<reference evidence="4" key="2">
    <citation type="submission" date="2013-07" db="EMBL/GenBank/DDBJ databases">
        <authorList>
            <consortium name="The Broad Institute Genome Sequencing Platform"/>
            <person name="Cuomo C."/>
            <person name="Litvintseva A."/>
            <person name="Chen Y."/>
            <person name="Heitman J."/>
            <person name="Sun S."/>
            <person name="Springer D."/>
            <person name="Dromer F."/>
            <person name="Young S.K."/>
            <person name="Zeng Q."/>
            <person name="Gargeya S."/>
            <person name="Fitzgerald M."/>
            <person name="Abouelleil A."/>
            <person name="Alvarado L."/>
            <person name="Berlin A.M."/>
            <person name="Chapman S.B."/>
            <person name="Dewar J."/>
            <person name="Goldberg J."/>
            <person name="Griggs A."/>
            <person name="Gujja S."/>
            <person name="Hansen M."/>
            <person name="Howarth C."/>
            <person name="Imamovic A."/>
            <person name="Larimer J."/>
            <person name="McCowan C."/>
            <person name="Murphy C."/>
            <person name="Pearson M."/>
            <person name="Priest M."/>
            <person name="Roberts A."/>
            <person name="Saif S."/>
            <person name="Shea T."/>
            <person name="Sykes S."/>
            <person name="Wortman J."/>
            <person name="Nusbaum C."/>
            <person name="Birren B."/>
        </authorList>
    </citation>
    <scope>NUCLEOTIDE SEQUENCE</scope>
    <source>
        <strain evidence="4">CBS 10118</strain>
    </source>
</reference>
<protein>
    <recommendedName>
        <fullName evidence="6">Phosphatidylinositol glycan, class Q</fullName>
    </recommendedName>
</protein>
<keyword evidence="2" id="KW-0812">Transmembrane</keyword>
<dbReference type="KEGG" id="kbi:30205336"/>
<accession>A0A1B9GED6</accession>
<gene>
    <name evidence="3" type="ORF">I302_00937</name>
    <name evidence="4" type="ORF">I302_102248</name>
</gene>
<dbReference type="GO" id="GO:0016020">
    <property type="term" value="C:membrane"/>
    <property type="evidence" value="ECO:0007669"/>
    <property type="project" value="InterPro"/>
</dbReference>
<reference evidence="3" key="1">
    <citation type="submission" date="2013-07" db="EMBL/GenBank/DDBJ databases">
        <title>The Genome Sequence of Cryptococcus bestiolae CBS10118.</title>
        <authorList>
            <consortium name="The Broad Institute Genome Sequencing Platform"/>
            <person name="Cuomo C."/>
            <person name="Litvintseva A."/>
            <person name="Chen Y."/>
            <person name="Heitman J."/>
            <person name="Sun S."/>
            <person name="Springer D."/>
            <person name="Dromer F."/>
            <person name="Young S.K."/>
            <person name="Zeng Q."/>
            <person name="Gargeya S."/>
            <person name="Fitzgerald M."/>
            <person name="Abouelleil A."/>
            <person name="Alvarado L."/>
            <person name="Berlin A.M."/>
            <person name="Chapman S.B."/>
            <person name="Dewar J."/>
            <person name="Goldberg J."/>
            <person name="Griggs A."/>
            <person name="Gujja S."/>
            <person name="Hansen M."/>
            <person name="Howarth C."/>
            <person name="Imamovic A."/>
            <person name="Larimer J."/>
            <person name="McCowan C."/>
            <person name="Murphy C."/>
            <person name="Pearson M."/>
            <person name="Priest M."/>
            <person name="Roberts A."/>
            <person name="Saif S."/>
            <person name="Shea T."/>
            <person name="Sykes S."/>
            <person name="Wortman J."/>
            <person name="Nusbaum C."/>
            <person name="Birren B."/>
        </authorList>
    </citation>
    <scope>NUCLEOTIDE SEQUENCE [LARGE SCALE GENOMIC DNA]</scope>
    <source>
        <strain evidence="3">CBS 10118</strain>
    </source>
</reference>
<dbReference type="PANTHER" id="PTHR21329:SF3">
    <property type="entry name" value="PHOSPHATIDYLINOSITOL N-ACETYLGLUCOSAMINYLTRANSFERASE SUBUNIT Q"/>
    <property type="match status" value="1"/>
</dbReference>
<feature type="compositionally biased region" description="Basic and acidic residues" evidence="1">
    <location>
        <begin position="165"/>
        <end position="181"/>
    </location>
</feature>
<dbReference type="EMBL" id="CP144541">
    <property type="protein sequence ID" value="WVW80270.1"/>
    <property type="molecule type" value="Genomic_DNA"/>
</dbReference>
<organism evidence="3">
    <name type="scientific">Kwoniella bestiolae CBS 10118</name>
    <dbReference type="NCBI Taxonomy" id="1296100"/>
    <lineage>
        <taxon>Eukaryota</taxon>
        <taxon>Fungi</taxon>
        <taxon>Dikarya</taxon>
        <taxon>Basidiomycota</taxon>
        <taxon>Agaricomycotina</taxon>
        <taxon>Tremellomycetes</taxon>
        <taxon>Tremellales</taxon>
        <taxon>Cryptococcaceae</taxon>
        <taxon>Kwoniella</taxon>
    </lineage>
</organism>